<reference evidence="2" key="1">
    <citation type="journal article" date="2020" name="Nature">
        <title>Giant virus diversity and host interactions through global metagenomics.</title>
        <authorList>
            <person name="Schulz F."/>
            <person name="Roux S."/>
            <person name="Paez-Espino D."/>
            <person name="Jungbluth S."/>
            <person name="Walsh D.A."/>
            <person name="Denef V.J."/>
            <person name="McMahon K.D."/>
            <person name="Konstantinidis K.T."/>
            <person name="Eloe-Fadrosh E.A."/>
            <person name="Kyrpides N.C."/>
            <person name="Woyke T."/>
        </authorList>
    </citation>
    <scope>NUCLEOTIDE SEQUENCE</scope>
    <source>
        <strain evidence="2">GVMAG-M-3300023174-144</strain>
    </source>
</reference>
<accession>A0A6C0DGE2</accession>
<proteinExistence type="predicted"/>
<name>A0A6C0DGE2_9ZZZZ</name>
<evidence type="ECO:0000256" key="1">
    <source>
        <dbReference type="SAM" id="Phobius"/>
    </source>
</evidence>
<sequence length="45" mass="5654">MKKLFFSTLMRPMTMFSTFRTFDYPMFCICIFFYYHDTLNILYNI</sequence>
<keyword evidence="1" id="KW-0472">Membrane</keyword>
<keyword evidence="1" id="KW-1133">Transmembrane helix</keyword>
<evidence type="ECO:0000313" key="2">
    <source>
        <dbReference type="EMBL" id="QHT15370.1"/>
    </source>
</evidence>
<dbReference type="EMBL" id="MN739607">
    <property type="protein sequence ID" value="QHT15370.1"/>
    <property type="molecule type" value="Genomic_DNA"/>
</dbReference>
<keyword evidence="1" id="KW-0812">Transmembrane</keyword>
<feature type="transmembrane region" description="Helical" evidence="1">
    <location>
        <begin position="21"/>
        <end position="43"/>
    </location>
</feature>
<organism evidence="2">
    <name type="scientific">viral metagenome</name>
    <dbReference type="NCBI Taxonomy" id="1070528"/>
    <lineage>
        <taxon>unclassified sequences</taxon>
        <taxon>metagenomes</taxon>
        <taxon>organismal metagenomes</taxon>
    </lineage>
</organism>
<protein>
    <submittedName>
        <fullName evidence="2">Uncharacterized protein</fullName>
    </submittedName>
</protein>
<dbReference type="AlphaFoldDB" id="A0A6C0DGE2"/>